<comment type="function">
    <text evidence="2">Decarboxylates L-threonine-O-3-phosphate to yield (R)-1-amino-2-propanol O-2-phosphate, the precursor for the linkage between the nucleotide loop and the corrin ring in cobalamin.</text>
</comment>
<sequence>MKETFDHGGTVFAVARQLGVSPDEILDFSASINPLGPPVEARGAVAAAFDRLVHYPDSGATELRDALARRHHLLPENICVANGSTELIYLVPRLVGGRRGLIVAPPFSEYAKGLSRAGWEIDYLDLSPADCFTLHLEALDQRLAKGCDLLFLANPGNPTGALIPREVIVEVVSLCRRHGTFLVLDEAFIDFCEEESATDLVVAGEGAVVLRSMTKFYAIPGLRLGYAMGSEEVIARLSALREPWSVNTLAQAAGLACLADGEYPARTRALVETEREWLSAGIARLPGLAVYPSAANYLLVRIDAGPTAPELATRLLAERVLIRDCSSFRGLSERFFRVAVRGTEENRRLLELLGRVFAVDITRKHRATVFSVNKLVQKWSEFRVIPLLVVFHHGIEDGE</sequence>
<dbReference type="PANTHER" id="PTHR42885">
    <property type="entry name" value="HISTIDINOL-PHOSPHATE AMINOTRANSFERASE-RELATED"/>
    <property type="match status" value="1"/>
</dbReference>
<evidence type="ECO:0000256" key="9">
    <source>
        <dbReference type="ARBA" id="ARBA00048531"/>
    </source>
</evidence>
<dbReference type="InterPro" id="IPR015422">
    <property type="entry name" value="PyrdxlP-dep_Trfase_small"/>
</dbReference>
<dbReference type="Gene3D" id="3.40.640.10">
    <property type="entry name" value="Type I PLP-dependent aspartate aminotransferase-like (Major domain)"/>
    <property type="match status" value="1"/>
</dbReference>
<dbReference type="STRING" id="269799.Gmet_0487"/>
<evidence type="ECO:0000256" key="8">
    <source>
        <dbReference type="ARBA" id="ARBA00029996"/>
    </source>
</evidence>
<evidence type="ECO:0000256" key="7">
    <source>
        <dbReference type="ARBA" id="ARBA00023239"/>
    </source>
</evidence>
<evidence type="ECO:0000313" key="11">
    <source>
        <dbReference type="EMBL" id="ABB30730.1"/>
    </source>
</evidence>
<reference evidence="11 12" key="2">
    <citation type="journal article" date="2009" name="BMC Microbiol.">
        <title>The genome sequence of Geobacter metallireducens: features of metabolism, physiology and regulation common and dissimilar to Geobacter sulfurreducens.</title>
        <authorList>
            <person name="Aklujkar M."/>
            <person name="Krushkal J."/>
            <person name="DiBartolo G."/>
            <person name="Lapidus A."/>
            <person name="Land M.L."/>
            <person name="Lovley D.R."/>
        </authorList>
    </citation>
    <scope>NUCLEOTIDE SEQUENCE [LARGE SCALE GENOMIC DNA]</scope>
    <source>
        <strain evidence="12">ATCC 53774 / DSM 7210 / GS-15</strain>
    </source>
</reference>
<dbReference type="KEGG" id="gme:Gmet_0487"/>
<accession>Q39YE4</accession>
<dbReference type="EMBL" id="CP000148">
    <property type="protein sequence ID" value="ABB30730.1"/>
    <property type="molecule type" value="Genomic_DNA"/>
</dbReference>
<evidence type="ECO:0000256" key="3">
    <source>
        <dbReference type="ARBA" id="ARBA00004953"/>
    </source>
</evidence>
<comment type="cofactor">
    <cofactor evidence="1">
        <name>pyridoxal 5'-phosphate</name>
        <dbReference type="ChEBI" id="CHEBI:597326"/>
    </cofactor>
</comment>
<keyword evidence="6" id="KW-0663">Pyridoxal phosphate</keyword>
<dbReference type="GO" id="GO:0030170">
    <property type="term" value="F:pyridoxal phosphate binding"/>
    <property type="evidence" value="ECO:0007669"/>
    <property type="project" value="InterPro"/>
</dbReference>
<evidence type="ECO:0000256" key="2">
    <source>
        <dbReference type="ARBA" id="ARBA00003444"/>
    </source>
</evidence>
<dbReference type="eggNOG" id="COG0079">
    <property type="taxonomic scope" value="Bacteria"/>
</dbReference>
<dbReference type="AlphaFoldDB" id="Q39YE4"/>
<keyword evidence="7" id="KW-0456">Lyase</keyword>
<evidence type="ECO:0000256" key="5">
    <source>
        <dbReference type="ARBA" id="ARBA00022573"/>
    </source>
</evidence>
<evidence type="ECO:0000256" key="6">
    <source>
        <dbReference type="ARBA" id="ARBA00022898"/>
    </source>
</evidence>
<evidence type="ECO:0000259" key="10">
    <source>
        <dbReference type="Pfam" id="PF00155"/>
    </source>
</evidence>
<comment type="catalytic activity">
    <reaction evidence="9">
        <text>O-phospho-L-threonine + H(+) = (R)-1-aminopropan-2-yl phosphate + CO2</text>
        <dbReference type="Rhea" id="RHEA:11492"/>
        <dbReference type="ChEBI" id="CHEBI:15378"/>
        <dbReference type="ChEBI" id="CHEBI:16526"/>
        <dbReference type="ChEBI" id="CHEBI:58563"/>
        <dbReference type="ChEBI" id="CHEBI:58675"/>
        <dbReference type="EC" id="4.1.1.81"/>
    </reaction>
</comment>
<organism evidence="11 12">
    <name type="scientific">Geobacter metallireducens (strain ATCC 53774 / DSM 7210 / GS-15)</name>
    <dbReference type="NCBI Taxonomy" id="269799"/>
    <lineage>
        <taxon>Bacteria</taxon>
        <taxon>Pseudomonadati</taxon>
        <taxon>Thermodesulfobacteriota</taxon>
        <taxon>Desulfuromonadia</taxon>
        <taxon>Geobacterales</taxon>
        <taxon>Geobacteraceae</taxon>
        <taxon>Geobacter</taxon>
    </lineage>
</organism>
<keyword evidence="5" id="KW-0169">Cobalamin biosynthesis</keyword>
<evidence type="ECO:0000313" key="12">
    <source>
        <dbReference type="Proteomes" id="UP000007073"/>
    </source>
</evidence>
<dbReference type="CDD" id="cd00609">
    <property type="entry name" value="AAT_like"/>
    <property type="match status" value="1"/>
</dbReference>
<dbReference type="EC" id="4.1.1.81" evidence="4"/>
<dbReference type="GO" id="GO:0009236">
    <property type="term" value="P:cobalamin biosynthetic process"/>
    <property type="evidence" value="ECO:0007669"/>
    <property type="project" value="UniProtKB-UniPathway"/>
</dbReference>
<dbReference type="UniPathway" id="UPA00148"/>
<dbReference type="RefSeq" id="WP_011365674.1">
    <property type="nucleotide sequence ID" value="NC_007517.1"/>
</dbReference>
<dbReference type="HOGENOM" id="CLU_017584_3_2_7"/>
<name>Q39YE4_GEOMG</name>
<reference evidence="11 12" key="1">
    <citation type="submission" date="2005-10" db="EMBL/GenBank/DDBJ databases">
        <title>Complete sequence of Geobacter metallireducens GS-15.</title>
        <authorList>
            <consortium name="US DOE Joint Genome Institute"/>
            <person name="Copeland A."/>
            <person name="Lucas S."/>
            <person name="Lapidus A."/>
            <person name="Barry K."/>
            <person name="Detter J.C."/>
            <person name="Glavina T."/>
            <person name="Hammon N."/>
            <person name="Israni S."/>
            <person name="Pitluck S."/>
            <person name="Di Bartolo G."/>
            <person name="Chain P."/>
            <person name="Schmutz J."/>
            <person name="Larimer F."/>
            <person name="Land M."/>
            <person name="Kyrpides N."/>
            <person name="Ivanova N."/>
            <person name="Richardson P."/>
        </authorList>
    </citation>
    <scope>NUCLEOTIDE SEQUENCE [LARGE SCALE GENOMIC DNA]</scope>
    <source>
        <strain evidence="12">ATCC 53774 / DSM 7210 / GS-15</strain>
    </source>
</reference>
<protein>
    <recommendedName>
        <fullName evidence="4">threonine-phosphate decarboxylase</fullName>
        <ecNumber evidence="4">4.1.1.81</ecNumber>
    </recommendedName>
    <alternativeName>
        <fullName evidence="8">L-threonine-O-3-phosphate decarboxylase</fullName>
    </alternativeName>
</protein>
<feature type="domain" description="Aminotransferase class I/classII large" evidence="10">
    <location>
        <begin position="24"/>
        <end position="349"/>
    </location>
</feature>
<keyword evidence="12" id="KW-1185">Reference proteome</keyword>
<dbReference type="Gene3D" id="3.90.1150.10">
    <property type="entry name" value="Aspartate Aminotransferase, domain 1"/>
    <property type="match status" value="1"/>
</dbReference>
<proteinExistence type="predicted"/>
<evidence type="ECO:0000256" key="4">
    <source>
        <dbReference type="ARBA" id="ARBA00012285"/>
    </source>
</evidence>
<gene>
    <name evidence="11" type="primary">cobD</name>
    <name evidence="11" type="ordered locus">Gmet_0487</name>
</gene>
<dbReference type="InterPro" id="IPR015424">
    <property type="entry name" value="PyrdxlP-dep_Trfase"/>
</dbReference>
<evidence type="ECO:0000256" key="1">
    <source>
        <dbReference type="ARBA" id="ARBA00001933"/>
    </source>
</evidence>
<dbReference type="InterPro" id="IPR015421">
    <property type="entry name" value="PyrdxlP-dep_Trfase_major"/>
</dbReference>
<dbReference type="PROSITE" id="PS00105">
    <property type="entry name" value="AA_TRANSFER_CLASS_1"/>
    <property type="match status" value="1"/>
</dbReference>
<comment type="pathway">
    <text evidence="3">Cofactor biosynthesis; adenosylcobalamin biosynthesis.</text>
</comment>
<dbReference type="InterPro" id="IPR005860">
    <property type="entry name" value="CobD"/>
</dbReference>
<dbReference type="GO" id="GO:0048472">
    <property type="term" value="F:threonine-phosphate decarboxylase activity"/>
    <property type="evidence" value="ECO:0007669"/>
    <property type="project" value="UniProtKB-EC"/>
</dbReference>
<dbReference type="NCBIfam" id="TIGR01140">
    <property type="entry name" value="L_thr_O3P_dcar"/>
    <property type="match status" value="1"/>
</dbReference>
<dbReference type="Pfam" id="PF00155">
    <property type="entry name" value="Aminotran_1_2"/>
    <property type="match status" value="1"/>
</dbReference>
<dbReference type="Proteomes" id="UP000007073">
    <property type="component" value="Chromosome"/>
</dbReference>
<dbReference type="SUPFAM" id="SSF53383">
    <property type="entry name" value="PLP-dependent transferases"/>
    <property type="match status" value="1"/>
</dbReference>
<dbReference type="InterPro" id="IPR004839">
    <property type="entry name" value="Aminotransferase_I/II_large"/>
</dbReference>
<dbReference type="PANTHER" id="PTHR42885:SF1">
    <property type="entry name" value="THREONINE-PHOSPHATE DECARBOXYLASE"/>
    <property type="match status" value="1"/>
</dbReference>
<dbReference type="InterPro" id="IPR004838">
    <property type="entry name" value="NHTrfase_class1_PyrdxlP-BS"/>
</dbReference>